<dbReference type="SMART" id="SM00240">
    <property type="entry name" value="FHA"/>
    <property type="match status" value="1"/>
</dbReference>
<comment type="subcellular location">
    <subcellularLocation>
        <location evidence="1">Nucleus</location>
    </subcellularLocation>
</comment>
<evidence type="ECO:0000256" key="2">
    <source>
        <dbReference type="ARBA" id="ARBA00022763"/>
    </source>
</evidence>
<reference evidence="9" key="1">
    <citation type="journal article" date="2017" name="Nat. Microbiol.">
        <title>Global analysis of biosynthetic gene clusters reveals vast potential of secondary metabolite production in Penicillium species.</title>
        <authorList>
            <person name="Nielsen J.C."/>
            <person name="Grijseels S."/>
            <person name="Prigent S."/>
            <person name="Ji B."/>
            <person name="Dainat J."/>
            <person name="Nielsen K.F."/>
            <person name="Frisvad J.C."/>
            <person name="Workman M."/>
            <person name="Nielsen J."/>
        </authorList>
    </citation>
    <scope>NUCLEOTIDE SEQUENCE [LARGE SCALE GENOMIC DNA]</scope>
    <source>
        <strain evidence="9">IBT 24891</strain>
    </source>
</reference>
<keyword evidence="9" id="KW-1185">Reference proteome</keyword>
<protein>
    <recommendedName>
        <fullName evidence="7">FHA domain-containing protein</fullName>
    </recommendedName>
</protein>
<evidence type="ECO:0000256" key="5">
    <source>
        <dbReference type="ARBA" id="ARBA00044757"/>
    </source>
</evidence>
<name>A0A1V6TSU5_9EURO</name>
<dbReference type="PANTHER" id="PTHR12162:SF0">
    <property type="entry name" value="NIBRIN"/>
    <property type="match status" value="1"/>
</dbReference>
<feature type="region of interest" description="Disordered" evidence="6">
    <location>
        <begin position="572"/>
        <end position="716"/>
    </location>
</feature>
<dbReference type="STRING" id="303698.A0A1V6TSU5"/>
<dbReference type="AlphaFoldDB" id="A0A1V6TSU5"/>
<dbReference type="PANTHER" id="PTHR12162">
    <property type="entry name" value="NIBRIN-RELATED"/>
    <property type="match status" value="1"/>
</dbReference>
<feature type="region of interest" description="Disordered" evidence="6">
    <location>
        <begin position="437"/>
        <end position="556"/>
    </location>
</feature>
<evidence type="ECO:0000256" key="1">
    <source>
        <dbReference type="ARBA" id="ARBA00004123"/>
    </source>
</evidence>
<dbReference type="Gene3D" id="2.60.200.20">
    <property type="match status" value="1"/>
</dbReference>
<feature type="region of interest" description="Disordered" evidence="6">
    <location>
        <begin position="362"/>
        <end position="420"/>
    </location>
</feature>
<evidence type="ECO:0000256" key="4">
    <source>
        <dbReference type="ARBA" id="ARBA00023242"/>
    </source>
</evidence>
<dbReference type="SUPFAM" id="SSF49879">
    <property type="entry name" value="SMAD/FHA domain"/>
    <property type="match status" value="1"/>
</dbReference>
<evidence type="ECO:0000313" key="8">
    <source>
        <dbReference type="EMBL" id="OQE29465.1"/>
    </source>
</evidence>
<dbReference type="InterPro" id="IPR008984">
    <property type="entry name" value="SMAD_FHA_dom_sf"/>
</dbReference>
<evidence type="ECO:0000313" key="9">
    <source>
        <dbReference type="Proteomes" id="UP000191285"/>
    </source>
</evidence>
<evidence type="ECO:0000256" key="3">
    <source>
        <dbReference type="ARBA" id="ARBA00023204"/>
    </source>
</evidence>
<dbReference type="GO" id="GO:0003684">
    <property type="term" value="F:damaged DNA binding"/>
    <property type="evidence" value="ECO:0007669"/>
    <property type="project" value="TreeGrafter"/>
</dbReference>
<feature type="compositionally biased region" description="Low complexity" evidence="6">
    <location>
        <begin position="372"/>
        <end position="387"/>
    </location>
</feature>
<proteinExistence type="inferred from homology"/>
<sequence length="716" mass="80514">MWILQSTGEFLNGKRVWLRPGKKYLFGRTDEPGICHGSKSRSISRKHMSIEVASVIPRDGTHLQTETKVTVTDLGSTKGTFVDGEKLSGECILDGPEHTIMLAKAPNTLHLKWEPIVFSFSFSSKEMKVEDPLAKVRARLEHLDIKTIIPYVVNQTTHVVQNKRNTAKGLQALINGKYIVKNSYLDAIEYATTPNELESEAALSPLECDFDSAWPNPTEFLPPAGNEPISRPAEAFAPNPDRVNVFDKYTFVFGDIGQFENLQPAITSGHGKALYYEVKEGETTAPDLVRFMKKASGTQGVGNERVGKGGVVLVRFRSKGEYETWSIEIGNEVALMIDQRVIEQREFLDAILSNDAGPLCRPLPREEVSSQTSIAPTPQATSSPSASRAEPNEPSTSLSRSPPEPSQPAASRIKPARQKREYVSKMKAFDDGFDMASIPVYEPGPDDTNEIQKMDLEPIEQSQPNEPLPTVEENAEDEREEDEDPVEDLLPGAQAMKRRRAEKGETQSPPVKRMKTEPASKPRRRKIDVLEEARKHREEEEKQQQAQDNPNSLDDVGVENLRNLAIVEEMEVPARVPPAQSESTSDRWDEQWSGRKNFKRFRRKGEPRHTRQRIQSVIVPLEEVTKKHFGIGESYWASNSNRSEPPSIVQDEEQSTTGHDDQATSQPLLSVPETSTPDPTSDSQPSIFRSRSQKRPREVQDSESDDEPKFRFRRKR</sequence>
<dbReference type="InterPro" id="IPR000253">
    <property type="entry name" value="FHA_dom"/>
</dbReference>
<keyword evidence="4" id="KW-0539">Nucleus</keyword>
<dbReference type="InterPro" id="IPR032429">
    <property type="entry name" value="Nibrin_BRCT2"/>
</dbReference>
<dbReference type="GO" id="GO:0030870">
    <property type="term" value="C:Mre11 complex"/>
    <property type="evidence" value="ECO:0007669"/>
    <property type="project" value="InterPro"/>
</dbReference>
<feature type="compositionally biased region" description="Acidic residues" evidence="6">
    <location>
        <begin position="473"/>
        <end position="487"/>
    </location>
</feature>
<dbReference type="Pfam" id="PF00498">
    <property type="entry name" value="FHA"/>
    <property type="match status" value="1"/>
</dbReference>
<comment type="caution">
    <text evidence="8">The sequence shown here is derived from an EMBL/GenBank/DDBJ whole genome shotgun (WGS) entry which is preliminary data.</text>
</comment>
<organism evidence="8 9">
    <name type="scientific">Penicillium steckii</name>
    <dbReference type="NCBI Taxonomy" id="303698"/>
    <lineage>
        <taxon>Eukaryota</taxon>
        <taxon>Fungi</taxon>
        <taxon>Dikarya</taxon>
        <taxon>Ascomycota</taxon>
        <taxon>Pezizomycotina</taxon>
        <taxon>Eurotiomycetes</taxon>
        <taxon>Eurotiomycetidae</taxon>
        <taxon>Eurotiales</taxon>
        <taxon>Aspergillaceae</taxon>
        <taxon>Penicillium</taxon>
    </lineage>
</organism>
<keyword evidence="3" id="KW-0234">DNA repair</keyword>
<feature type="compositionally biased region" description="Low complexity" evidence="6">
    <location>
        <begin position="672"/>
        <end position="686"/>
    </location>
</feature>
<feature type="compositionally biased region" description="Basic and acidic residues" evidence="6">
    <location>
        <begin position="527"/>
        <end position="543"/>
    </location>
</feature>
<dbReference type="GO" id="GO:0000724">
    <property type="term" value="P:double-strand break repair via homologous recombination"/>
    <property type="evidence" value="ECO:0007669"/>
    <property type="project" value="TreeGrafter"/>
</dbReference>
<gene>
    <name evidence="8" type="ORF">PENSTE_c002G01391</name>
</gene>
<evidence type="ECO:0000259" key="7">
    <source>
        <dbReference type="PROSITE" id="PS50006"/>
    </source>
</evidence>
<keyword evidence="2" id="KW-0227">DNA damage</keyword>
<dbReference type="Proteomes" id="UP000191285">
    <property type="component" value="Unassembled WGS sequence"/>
</dbReference>
<dbReference type="Gene3D" id="3.40.50.10980">
    <property type="entry name" value="Nibrin, BRCT2 domain"/>
    <property type="match status" value="1"/>
</dbReference>
<accession>A0A1V6TSU5</accession>
<dbReference type="PROSITE" id="PS50006">
    <property type="entry name" value="FHA_DOMAIN"/>
    <property type="match status" value="1"/>
</dbReference>
<dbReference type="EMBL" id="MLKD01000002">
    <property type="protein sequence ID" value="OQE29465.1"/>
    <property type="molecule type" value="Genomic_DNA"/>
</dbReference>
<comment type="similarity">
    <text evidence="5">Belongs to the Nibrin family.</text>
</comment>
<feature type="compositionally biased region" description="Basic residues" evidence="6">
    <location>
        <begin position="596"/>
        <end position="612"/>
    </location>
</feature>
<dbReference type="InterPro" id="IPR043014">
    <property type="entry name" value="Nibrin_BRCT2_sf"/>
</dbReference>
<dbReference type="InterPro" id="IPR040227">
    <property type="entry name" value="Nibrin-rel"/>
</dbReference>
<dbReference type="OrthoDB" id="552194at2759"/>
<dbReference type="Pfam" id="PF16508">
    <property type="entry name" value="NIBRIN_BRCT_II"/>
    <property type="match status" value="1"/>
</dbReference>
<dbReference type="GO" id="GO:0007095">
    <property type="term" value="P:mitotic G2 DNA damage checkpoint signaling"/>
    <property type="evidence" value="ECO:0007669"/>
    <property type="project" value="InterPro"/>
</dbReference>
<evidence type="ECO:0000256" key="6">
    <source>
        <dbReference type="SAM" id="MobiDB-lite"/>
    </source>
</evidence>
<feature type="domain" description="FHA" evidence="7">
    <location>
        <begin position="24"/>
        <end position="87"/>
    </location>
</feature>
<feature type="compositionally biased region" description="Basic and acidic residues" evidence="6">
    <location>
        <begin position="584"/>
        <end position="593"/>
    </location>
</feature>